<protein>
    <recommendedName>
        <fullName evidence="1">U3 small nucleolar RNA-associated protein 20 N-terminal domain-containing protein</fullName>
    </recommendedName>
</protein>
<dbReference type="GO" id="GO:0030686">
    <property type="term" value="C:90S preribosome"/>
    <property type="evidence" value="ECO:0007669"/>
    <property type="project" value="TreeGrafter"/>
</dbReference>
<reference evidence="2 3" key="1">
    <citation type="journal article" date="2009" name="Nature">
        <title>Evolution of pathogenicity and sexual reproduction in eight Candida genomes.</title>
        <authorList>
            <person name="Butler G."/>
            <person name="Rasmussen M.D."/>
            <person name="Lin M.F."/>
            <person name="Santos M.A."/>
            <person name="Sakthikumar S."/>
            <person name="Munro C.A."/>
            <person name="Rheinbay E."/>
            <person name="Grabherr M."/>
            <person name="Forche A."/>
            <person name="Reedy J.L."/>
            <person name="Agrafioti I."/>
            <person name="Arnaud M.B."/>
            <person name="Bates S."/>
            <person name="Brown A.J."/>
            <person name="Brunke S."/>
            <person name="Costanzo M.C."/>
            <person name="Fitzpatrick D.A."/>
            <person name="de Groot P.W."/>
            <person name="Harris D."/>
            <person name="Hoyer L.L."/>
            <person name="Hube B."/>
            <person name="Klis F.M."/>
            <person name="Kodira C."/>
            <person name="Lennard N."/>
            <person name="Logue M.E."/>
            <person name="Martin R."/>
            <person name="Neiman A.M."/>
            <person name="Nikolaou E."/>
            <person name="Quail M.A."/>
            <person name="Quinn J."/>
            <person name="Santos M.C."/>
            <person name="Schmitzberger F.F."/>
            <person name="Sherlock G."/>
            <person name="Shah P."/>
            <person name="Silverstein K.A."/>
            <person name="Skrzypek M.S."/>
            <person name="Soll D."/>
            <person name="Staggs R."/>
            <person name="Stansfield I."/>
            <person name="Stumpf M.P."/>
            <person name="Sudbery P.E."/>
            <person name="Srikantha T."/>
            <person name="Zeng Q."/>
            <person name="Berman J."/>
            <person name="Berriman M."/>
            <person name="Heitman J."/>
            <person name="Gow N.A."/>
            <person name="Lorenz M.C."/>
            <person name="Birren B.W."/>
            <person name="Kellis M."/>
            <person name="Cuomo C.A."/>
        </authorList>
    </citation>
    <scope>NUCLEOTIDE SEQUENCE [LARGE SCALE GENOMIC DNA]</scope>
    <source>
        <strain evidence="3">ATCC 6260 / CBS 566 / DSM 6381 / JCM 1539 / NBRC 10279 / NRRL Y-324</strain>
    </source>
</reference>
<dbReference type="eggNOG" id="KOG1823">
    <property type="taxonomic scope" value="Eukaryota"/>
</dbReference>
<dbReference type="KEGG" id="pgu:PGUG_03448"/>
<dbReference type="InParanoid" id="A5DJJ7"/>
<keyword evidence="3" id="KW-1185">Reference proteome</keyword>
<dbReference type="Pfam" id="PF07539">
    <property type="entry name" value="UTP20_N"/>
    <property type="match status" value="1"/>
</dbReference>
<dbReference type="FunCoup" id="A5DJJ7">
    <property type="interactions" value="1034"/>
</dbReference>
<dbReference type="PANTHER" id="PTHR17695">
    <property type="entry name" value="SMALL SUBUNIT PROCESSOME COMPONENT 20 HOMOLOG"/>
    <property type="match status" value="1"/>
</dbReference>
<dbReference type="InterPro" id="IPR016024">
    <property type="entry name" value="ARM-type_fold"/>
</dbReference>
<dbReference type="EMBL" id="CH408158">
    <property type="protein sequence ID" value="EDK39350.2"/>
    <property type="molecule type" value="Genomic_DNA"/>
</dbReference>
<dbReference type="HOGENOM" id="CLU_243495_0_0_1"/>
<evidence type="ECO:0000259" key="1">
    <source>
        <dbReference type="Pfam" id="PF07539"/>
    </source>
</evidence>
<sequence>MSKRIVKSSKSSRRHNFSSFKERIEATKIEPNLNLSVRPYDEVETSHFRSTLEHWAEVNLSGNFTEFFDQVNSYCQSLPQLLHHQKHIFDTLVRHIQIVDPFSLEPLLELLSQFIHDLGPDFMVYYPDALALITETILKIEPNESQNNRNSSNVLEWCFNCLAFTFKYLSKSLVSDLTTTFDALLPLLVSIKKSYLSRFSAEAMSYLIRKQPAEHLQKTIHHTFVSHGHELRSNAVYREALVVLYGEAMKGTEGALHSRSMNTLGSLIKITLTIDENREFVTSVVSKLILLLINFGSVENSNKVYNTTLQLLNAHLGQNPSQLDLITSVHFLLSLSFADSGKKNSSWNVIFSHTEKITKIANSHKEKSQTLHDSLIYLYCVMIRNTPANELMKYFKKLISGGSQLDGGKFFFALIEGSYALAQDTLKSLQVTKSIQEFLVSNENSNVVLPLSYFLMNTHNKGLSNTLTLPKNISRMALQSIKSSGNNDDELPFSCSALVIMRHITVDSEVLHVLCKKLEQIWSYNDVTPERAYAASLIINIISSNKDRLGEKSLADVFSQSCDKFDNYRTYVSFLEAFVKFINAYPSVQASEVELSNICSMLVKNLRLPNRGCRERSAHLIRLILSYIESPSSIISQVETIEQIPLTVESSRDVTLKIRNLYSAFQQEVNISELDSQIMFNYTFGLLSNKFQPCSDAVIECIPSVCNKLYSGLWEGSIEFICKSYSGQTEKSQLHEDSSVADESWFADDQRLKGNFKTIFDVHMSPYLTPSNAIIHSIREGNEEEYPSLMRTQAIKVLSAIPSFWQEHLRVLASLICKIIDGEDNDFDSSMGSPWTMKERNLFIGIIAKTKHLKKLEDKERLHAHILKLLSSRQSEGQKLALDIIFNFQDQAINKYRDHFNNLLDDSLFRDEIVTFLSADSTSVIEAPDFPQVINIALHILFGRAQRTYKSNSSMGKKHAVFQALGNLEEPEITLFLRIGSSRLDYQSYVNISHDSNITQAELRKCLGFYNLINELVEVISPSKRSSFLSIIEPIIYGLVLAQTYITRGEDKNEVEFKIAKQVRSTGLRCFASVVKFLGETAPWQNYSAVLFEKVFAPRLAAFSQENLQQPSALLSVFTSLVDYSSSRALLYHDDFHLCRAIVSLLSNKFIKGSVVLAILDFCFKSLSVKSVDDDRLFTFLAILVEGILRNLPNLISESESEEVIEKSVQLLLHLIQGNYVDDISTRSSLLDSLKHALDRSSLESGQTLLVLQAMSSILEASGFEESELWSVYDICCKRLRSTKERDQRQVLSNIFVEIGTKLDDVRLTTELLKKMNAFKATRNEPDFDQRLSAFREVNEVLYPDLNVRQWMPFIYCALYYINDESELTMRTNGSFLLCRFVDCFSKKSTAEESTPYIHVLKDVILPHIRSGLRNRNADVQSEHVTFLAYLIENARYYTDLDDMKVLLFNNDEEANFFRNINHIQIHRRQRAIMRIRDYREQLTSSSIAHYILPMIEYYSVTDDERMRNVSNESIKTISLLARRLSWTQFRAVLSRYLSLLKGRKEESLGVHVSLVVALSEAALGAIENFRSGILTDTFANIPSQDIIDSSFSTDVLPIIIKVLSTRNDETIVSRIQTREKE</sequence>
<dbReference type="GeneID" id="5125989"/>
<dbReference type="OMA" id="AWISQKM"/>
<proteinExistence type="predicted"/>
<accession>A5DJJ7</accession>
<evidence type="ECO:0000313" key="3">
    <source>
        <dbReference type="Proteomes" id="UP000001997"/>
    </source>
</evidence>
<dbReference type="OrthoDB" id="360653at2759"/>
<evidence type="ECO:0000313" key="2">
    <source>
        <dbReference type="EMBL" id="EDK39350.2"/>
    </source>
</evidence>
<dbReference type="RefSeq" id="XP_001484067.2">
    <property type="nucleotide sequence ID" value="XM_001484017.1"/>
</dbReference>
<gene>
    <name evidence="2" type="ORF">PGUG_03448</name>
</gene>
<dbReference type="InterPro" id="IPR052575">
    <property type="entry name" value="SSU_processome_comp_20"/>
</dbReference>
<dbReference type="GO" id="GO:0032040">
    <property type="term" value="C:small-subunit processome"/>
    <property type="evidence" value="ECO:0007669"/>
    <property type="project" value="TreeGrafter"/>
</dbReference>
<dbReference type="PANTHER" id="PTHR17695:SF11">
    <property type="entry name" value="SMALL SUBUNIT PROCESSOME COMPONENT 20 HOMOLOG"/>
    <property type="match status" value="1"/>
</dbReference>
<dbReference type="VEuPathDB" id="FungiDB:PGUG_03448"/>
<name>A5DJJ7_PICGU</name>
<feature type="domain" description="U3 small nucleolar RNA-associated protein 20 N-terminal" evidence="1">
    <location>
        <begin position="835"/>
        <end position="1417"/>
    </location>
</feature>
<dbReference type="SUPFAM" id="SSF48371">
    <property type="entry name" value="ARM repeat"/>
    <property type="match status" value="3"/>
</dbReference>
<organism evidence="2 3">
    <name type="scientific">Meyerozyma guilliermondii (strain ATCC 6260 / CBS 566 / DSM 6381 / JCM 1539 / NBRC 10279 / NRRL Y-324)</name>
    <name type="common">Yeast</name>
    <name type="synonym">Candida guilliermondii</name>
    <dbReference type="NCBI Taxonomy" id="294746"/>
    <lineage>
        <taxon>Eukaryota</taxon>
        <taxon>Fungi</taxon>
        <taxon>Dikarya</taxon>
        <taxon>Ascomycota</taxon>
        <taxon>Saccharomycotina</taxon>
        <taxon>Pichiomycetes</taxon>
        <taxon>Debaryomycetaceae</taxon>
        <taxon>Meyerozyma</taxon>
    </lineage>
</organism>
<dbReference type="InterPro" id="IPR011430">
    <property type="entry name" value="UTP20_N"/>
</dbReference>
<dbReference type="Proteomes" id="UP000001997">
    <property type="component" value="Unassembled WGS sequence"/>
</dbReference>
<dbReference type="STRING" id="294746.A5DJJ7"/>